<dbReference type="Pfam" id="PF03033">
    <property type="entry name" value="Glyco_transf_28"/>
    <property type="match status" value="1"/>
</dbReference>
<feature type="domain" description="Glycosyltransferase family 28 N-terminal" evidence="3">
    <location>
        <begin position="89"/>
        <end position="236"/>
    </location>
</feature>
<reference evidence="5 6" key="1">
    <citation type="journal article" date="2014" name="BMC Genomics">
        <title>Genome sequencing of four Aureobasidium pullulans varieties: biotechnological potential, stress tolerance, and description of new species.</title>
        <authorList>
            <person name="Gostin Ar C."/>
            <person name="Ohm R.A."/>
            <person name="Kogej T."/>
            <person name="Sonjak S."/>
            <person name="Turk M."/>
            <person name="Zajc J."/>
            <person name="Zalar P."/>
            <person name="Grube M."/>
            <person name="Sun H."/>
            <person name="Han J."/>
            <person name="Sharma A."/>
            <person name="Chiniquy J."/>
            <person name="Ngan C.Y."/>
            <person name="Lipzen A."/>
            <person name="Barry K."/>
            <person name="Grigoriev I.V."/>
            <person name="Gunde-Cimerman N."/>
        </authorList>
    </citation>
    <scope>NUCLEOTIDE SEQUENCE [LARGE SCALE GENOMIC DNA]</scope>
    <source>
        <strain evidence="5 6">CBS 110374</strain>
    </source>
</reference>
<feature type="region of interest" description="Disordered" evidence="2">
    <location>
        <begin position="1"/>
        <end position="26"/>
    </location>
</feature>
<dbReference type="InterPro" id="IPR050426">
    <property type="entry name" value="Glycosyltransferase_28"/>
</dbReference>
<dbReference type="HOGENOM" id="CLU_000537_1_1_1"/>
<dbReference type="PANTHER" id="PTHR48050:SF27">
    <property type="entry name" value="GLUCOSYLTRANSFERASE, PUTATIVE (AFU_ORTHOLOGUE AFUA_7G04880)-RELATED"/>
    <property type="match status" value="1"/>
</dbReference>
<dbReference type="SUPFAM" id="SSF53756">
    <property type="entry name" value="UDP-Glycosyltransferase/glycogen phosphorylase"/>
    <property type="match status" value="1"/>
</dbReference>
<dbReference type="GeneID" id="63917743"/>
<dbReference type="PANTHER" id="PTHR48050">
    <property type="entry name" value="STEROL 3-BETA-GLUCOSYLTRANSFERASE"/>
    <property type="match status" value="1"/>
</dbReference>
<dbReference type="RefSeq" id="XP_040881523.1">
    <property type="nucleotide sequence ID" value="XM_041024370.1"/>
</dbReference>
<proteinExistence type="predicted"/>
<organism evidence="5 6">
    <name type="scientific">Aureobasidium melanogenum (strain CBS 110374)</name>
    <name type="common">Aureobasidium pullulans var. melanogenum</name>
    <dbReference type="NCBI Taxonomy" id="1043003"/>
    <lineage>
        <taxon>Eukaryota</taxon>
        <taxon>Fungi</taxon>
        <taxon>Dikarya</taxon>
        <taxon>Ascomycota</taxon>
        <taxon>Pezizomycotina</taxon>
        <taxon>Dothideomycetes</taxon>
        <taxon>Dothideomycetidae</taxon>
        <taxon>Dothideales</taxon>
        <taxon>Saccotheciaceae</taxon>
        <taxon>Aureobasidium</taxon>
    </lineage>
</organism>
<dbReference type="AlphaFoldDB" id="A0A074VUP6"/>
<keyword evidence="1 5" id="KW-0808">Transferase</keyword>
<dbReference type="FunFam" id="3.40.50.2000:FF:000100">
    <property type="entry name" value="Glycosyltransferase family 1 protein"/>
    <property type="match status" value="1"/>
</dbReference>
<dbReference type="FunFam" id="3.40.50.2000:FF:000009">
    <property type="entry name" value="Sterol 3-beta-glucosyltransferase UGT80A2"/>
    <property type="match status" value="1"/>
</dbReference>
<sequence>MKATSANHSTLDHEDPSPPYESVAPNVPDALSVGMRNDGRMDMDIDEALGRQLTTLVQEEETTSSPHRGALSIRETIPIVKCPAKLDICIQVVGSRGDVQPFVALACELHQQHGHRVRIATHAVFEDFVRESGLEFYPIGGDPAELMAYIVKNPGLIPSVASLRAGDIGRKRRMLAEILEGCWSSCYKPDEKTQRPFVADAIIANPPSFGHVHCAQALGIPLHIMFTMPWTSTRAFAHPLANLKYSPDTSPRVANMMSYGVVEWMTWQGIGDLINDWRTRILDLEPLPSSEGPLLLETLNIPHTYCWSPALVPRPSDWPEHIDVSGFFFRETPPYRPPPDLRQFLEAGSQPIYIGFGSIVIQDSEALTKMILEAVRMTGVRALISRGWSNLGQDRKSDDTVFFVDDCPHEWLFDHVAAVIHHGGAGTTACGLSKGVPSFLVPFFGDQPFWGTMVAASGAGPEPAPHQSLSALVLARGITTCLLPGTKQAAMEVAGKMSTEAGVHAAVQSFHAQLRVDLKCDVIKDEPAAWKYQDGSNLIKLSKRAAAILTRQAMLNPKNLTHYASKPIIIDAKRWEPVSAVVSASLHTAGSIGRAAAGVVLEPYRLYKSTKARSDLSDAHAGPSRATQRAENETQPSAEQADTVSSDKKKVPSTHLTATAPRKNEDQRAIMSDSSDSTNRTREIMKVSAKNAGKFFFSPIKGIVLDIPLAAVEGMWALPRLHDDNGYQHTAVKDWKSGGSVAAKSFVHGIHEGMTDIFIKTYAGKKNEGAKGVAKGLSMGFVNLTMKTGAGALGLIAYPCQGVYKSIHAAMHTKARNAVEQAKLDEGEWLMNNQPMADVEIQDVVQRFLHATPVKGNGKSKVGVWGR</sequence>
<dbReference type="InterPro" id="IPR010610">
    <property type="entry name" value="EryCIII-like_C"/>
</dbReference>
<dbReference type="GO" id="GO:0005975">
    <property type="term" value="P:carbohydrate metabolic process"/>
    <property type="evidence" value="ECO:0007669"/>
    <property type="project" value="InterPro"/>
</dbReference>
<evidence type="ECO:0000313" key="6">
    <source>
        <dbReference type="Proteomes" id="UP000030672"/>
    </source>
</evidence>
<evidence type="ECO:0000256" key="1">
    <source>
        <dbReference type="ARBA" id="ARBA00022679"/>
    </source>
</evidence>
<evidence type="ECO:0000256" key="2">
    <source>
        <dbReference type="SAM" id="MobiDB-lite"/>
    </source>
</evidence>
<evidence type="ECO:0000259" key="4">
    <source>
        <dbReference type="Pfam" id="PF06722"/>
    </source>
</evidence>
<dbReference type="Pfam" id="PF06722">
    <property type="entry name" value="EryCIII-like_C"/>
    <property type="match status" value="1"/>
</dbReference>
<gene>
    <name evidence="5" type="ORF">M437DRAFT_64152</name>
</gene>
<evidence type="ECO:0000313" key="5">
    <source>
        <dbReference type="EMBL" id="KEQ64500.1"/>
    </source>
</evidence>
<protein>
    <submittedName>
        <fullName evidence="5">Sterol glucosyltransferase</fullName>
    </submittedName>
</protein>
<feature type="domain" description="Erythromycin biosynthesis protein CIII-like C-terminal" evidence="4">
    <location>
        <begin position="399"/>
        <end position="497"/>
    </location>
</feature>
<dbReference type="InterPro" id="IPR004276">
    <property type="entry name" value="GlycoTrans_28_N"/>
</dbReference>
<dbReference type="STRING" id="1043003.A0A074VUP6"/>
<dbReference type="EMBL" id="KL584828">
    <property type="protein sequence ID" value="KEQ64500.1"/>
    <property type="molecule type" value="Genomic_DNA"/>
</dbReference>
<feature type="compositionally biased region" description="Polar residues" evidence="2">
    <location>
        <begin position="625"/>
        <end position="644"/>
    </location>
</feature>
<feature type="region of interest" description="Disordered" evidence="2">
    <location>
        <begin position="612"/>
        <end position="679"/>
    </location>
</feature>
<keyword evidence="6" id="KW-1185">Reference proteome</keyword>
<dbReference type="Gene3D" id="3.40.50.2000">
    <property type="entry name" value="Glycogen Phosphorylase B"/>
    <property type="match status" value="2"/>
</dbReference>
<dbReference type="CDD" id="cd03784">
    <property type="entry name" value="GT1_Gtf-like"/>
    <property type="match status" value="1"/>
</dbReference>
<evidence type="ECO:0000259" key="3">
    <source>
        <dbReference type="Pfam" id="PF03033"/>
    </source>
</evidence>
<name>A0A074VUP6_AURM1</name>
<dbReference type="GO" id="GO:0016906">
    <property type="term" value="F:sterol 3-beta-glucosyltransferase activity"/>
    <property type="evidence" value="ECO:0007669"/>
    <property type="project" value="UniProtKB-ARBA"/>
</dbReference>
<dbReference type="InterPro" id="IPR002213">
    <property type="entry name" value="UDP_glucos_trans"/>
</dbReference>
<dbReference type="Proteomes" id="UP000030672">
    <property type="component" value="Unassembled WGS sequence"/>
</dbReference>
<accession>A0A074VUP6</accession>